<evidence type="ECO:0000313" key="2">
    <source>
        <dbReference type="Proteomes" id="UP001515480"/>
    </source>
</evidence>
<dbReference type="Proteomes" id="UP001515480">
    <property type="component" value="Unassembled WGS sequence"/>
</dbReference>
<dbReference type="EMBL" id="JBGBPQ010000019">
    <property type="protein sequence ID" value="KAL1504844.1"/>
    <property type="molecule type" value="Genomic_DNA"/>
</dbReference>
<proteinExistence type="predicted"/>
<accession>A0AB34ISX6</accession>
<dbReference type="AlphaFoldDB" id="A0AB34ISX6"/>
<keyword evidence="2" id="KW-1185">Reference proteome</keyword>
<reference evidence="1 2" key="1">
    <citation type="journal article" date="2024" name="Science">
        <title>Giant polyketide synthase enzymes in the biosynthesis of giant marine polyether toxins.</title>
        <authorList>
            <person name="Fallon T.R."/>
            <person name="Shende V.V."/>
            <person name="Wierzbicki I.H."/>
            <person name="Pendleton A.L."/>
            <person name="Watervoot N.F."/>
            <person name="Auber R.P."/>
            <person name="Gonzalez D.J."/>
            <person name="Wisecaver J.H."/>
            <person name="Moore B.S."/>
        </authorList>
    </citation>
    <scope>NUCLEOTIDE SEQUENCE [LARGE SCALE GENOMIC DNA]</scope>
    <source>
        <strain evidence="1 2">12B1</strain>
    </source>
</reference>
<protein>
    <submittedName>
        <fullName evidence="1">Uncharacterized protein</fullName>
    </submittedName>
</protein>
<evidence type="ECO:0000313" key="1">
    <source>
        <dbReference type="EMBL" id="KAL1504844.1"/>
    </source>
</evidence>
<sequence>MLIRRRAYGVASESGVPPEDGCAWTALRRLYEVRVREVPPHLHGVAPLFSTPHESVRTADVLEFIREAAAASGEDPAVFNARALRPGVQIRDANHTGRDVCPEQMHQQPLFHAAPASTQLWGLQAPAQLQQPPHSP</sequence>
<comment type="caution">
    <text evidence="1">The sequence shown here is derived from an EMBL/GenBank/DDBJ whole genome shotgun (WGS) entry which is preliminary data.</text>
</comment>
<organism evidence="1 2">
    <name type="scientific">Prymnesium parvum</name>
    <name type="common">Toxic golden alga</name>
    <dbReference type="NCBI Taxonomy" id="97485"/>
    <lineage>
        <taxon>Eukaryota</taxon>
        <taxon>Haptista</taxon>
        <taxon>Haptophyta</taxon>
        <taxon>Prymnesiophyceae</taxon>
        <taxon>Prymnesiales</taxon>
        <taxon>Prymnesiaceae</taxon>
        <taxon>Prymnesium</taxon>
    </lineage>
</organism>
<gene>
    <name evidence="1" type="ORF">AB1Y20_008615</name>
</gene>
<name>A0AB34ISX6_PRYPA</name>